<evidence type="ECO:0000256" key="2">
    <source>
        <dbReference type="ARBA" id="ARBA00022737"/>
    </source>
</evidence>
<dbReference type="EMBL" id="CP009397">
    <property type="protein sequence ID" value="AIN99817.1"/>
    <property type="molecule type" value="Genomic_DNA"/>
</dbReference>
<reference evidence="8 9" key="1">
    <citation type="journal article" date="2015" name="Sci. Rep.">
        <title>The genome of Leishmania panamensis: insights into genomics of the L. (Viannia) subgenus.</title>
        <authorList>
            <person name="Llanes A."/>
            <person name="Restrepo C.M."/>
            <person name="Vecchio G.D."/>
            <person name="Anguizola F.J."/>
            <person name="Lleonart R."/>
        </authorList>
    </citation>
    <scope>NUCLEOTIDE SEQUENCE [LARGE SCALE GENOMIC DNA]</scope>
    <source>
        <strain evidence="8 9">MHOM/PA/94/PSC-1</strain>
    </source>
</reference>
<dbReference type="Pfam" id="PF13646">
    <property type="entry name" value="HEAT_2"/>
    <property type="match status" value="1"/>
</dbReference>
<feature type="domain" description="26S proteasome non-ATPase regulatory subunit 1/RPN2 N-terminal" evidence="7">
    <location>
        <begin position="7"/>
        <end position="280"/>
    </location>
</feature>
<dbReference type="PANTHER" id="PTHR10943:SF2">
    <property type="entry name" value="26S PROTEASOME NON-ATPASE REGULATORY SUBUNIT 1"/>
    <property type="match status" value="1"/>
</dbReference>
<evidence type="ECO:0000256" key="1">
    <source>
        <dbReference type="ARBA" id="ARBA00006308"/>
    </source>
</evidence>
<accession>A0A088RUJ0</accession>
<dbReference type="Gene3D" id="1.25.10.10">
    <property type="entry name" value="Leucine-rich Repeat Variant"/>
    <property type="match status" value="1"/>
</dbReference>
<dbReference type="GO" id="GO:0030234">
    <property type="term" value="F:enzyme regulator activity"/>
    <property type="evidence" value="ECO:0007669"/>
    <property type="project" value="UniProtKB-UniRule"/>
</dbReference>
<dbReference type="RefSeq" id="XP_010700524.1">
    <property type="nucleotide sequence ID" value="XM_010702222.1"/>
</dbReference>
<dbReference type="GO" id="GO:0008540">
    <property type="term" value="C:proteasome regulatory particle, base subcomplex"/>
    <property type="evidence" value="ECO:0007669"/>
    <property type="project" value="UniProtKB-UniRule"/>
</dbReference>
<dbReference type="AlphaFoldDB" id="A0A088RUJ0"/>
<dbReference type="Pfam" id="PF21505">
    <property type="entry name" value="RPN2_N"/>
    <property type="match status" value="1"/>
</dbReference>
<dbReference type="VEuPathDB" id="TriTrypDB:LPAL13_280024900"/>
<dbReference type="eggNOG" id="KOG2062">
    <property type="taxonomic scope" value="Eukaryota"/>
</dbReference>
<organism evidence="8 9">
    <name type="scientific">Leishmania panamensis</name>
    <dbReference type="NCBI Taxonomy" id="5679"/>
    <lineage>
        <taxon>Eukaryota</taxon>
        <taxon>Discoba</taxon>
        <taxon>Euglenozoa</taxon>
        <taxon>Kinetoplastea</taxon>
        <taxon>Metakinetoplastina</taxon>
        <taxon>Trypanosomatida</taxon>
        <taxon>Trypanosomatidae</taxon>
        <taxon>Leishmaniinae</taxon>
        <taxon>Leishmania</taxon>
        <taxon>Leishmania guyanensis species complex</taxon>
    </lineage>
</organism>
<dbReference type="GO" id="GO:0042176">
    <property type="term" value="P:regulation of protein catabolic process"/>
    <property type="evidence" value="ECO:0007669"/>
    <property type="project" value="UniProtKB-UniRule"/>
</dbReference>
<dbReference type="GO" id="GO:0034515">
    <property type="term" value="C:proteasome storage granule"/>
    <property type="evidence" value="ECO:0007669"/>
    <property type="project" value="TreeGrafter"/>
</dbReference>
<dbReference type="InterPro" id="IPR016642">
    <property type="entry name" value="26S_Psome_Rpn2"/>
</dbReference>
<proteinExistence type="inferred from homology"/>
<keyword evidence="2" id="KW-0677">Repeat</keyword>
<sequence length="993" mass="107985">MTQVLSSAKAVLALLSEEENLVVLFALKRLSSLMDTFWHEVSAKLPLIEELAASEKLADETRRLASLVASQVYFHLGDYSNSVKHALAAGTAFDATTRSLFTDTILSRCIDTYVVYQETPESEREELPPKLEELFVSLTKSWVLENETTADLKEMVGFTVRALRLDFLEKVLRQSLSKTHSAEILNFTFYVANVLLQDITFRRKVLRLLADLYTDGLATIDYYSLAHCLLFLGDVEATSNLICGLWRGGSRAVAFQLAFDLFEYGNQEYLSGVVAHLGKQLGVSEQALGAVQSVPSASDAVGTAVAVPAPATLPSSAPTTTDDASGAASVAAVAESPEHKLLSVLSGQVTTSLHVKFLYARCVADVYVLTHIKKMTDPRNSVIHNATVVANALMYSGTTMDGFLRDNMKWLGAAQHWAKFTAVASTGAIHRGHTEEAMRVLEQYLPKGASVPTLPYQEAGALYALGLIYSPLGATRDRKTLKYLEENLQKFSTNVQMVHGASLGIGLTAMGLQDESLYDALFTCVTGMDAVAAEGASVGVGMLMLGSGNDIVVQSLKNVAYEENQKEKIIRGVCMAMALINLGREDEALLLAEELLESGDPWVRLGGCFVLGLAYAGTENAKTIEKLLNITVKDMSDDVRRTAVTMIGFLTFKDPNLCLDLIRVLVDSYSPHVRYGVAMALAVSAAGTGNVAVIDVLWDMLEDIVDYVRQGAAMALAMVMVQLTEKENSKVKDFRLLLEKKIEDRNEGRCSKFGYVLASGLLDAGGRNCTFALHKQRHRLDKAVVGVFMFLQYWYWYPYLLMITLAMQPTCIIGLNESLELPEYTFKSKAPPSTYAVPKSVLQEKRVKASEVQAVVLSTTRKEEELRQRRHQGPGGPGLPAGTSATGAAGGDGAAAEAGSKKNGDKDSTGASAEAAEQESTVEILHNPARVTAHQFAVISHDVDPRYVPLKPKPMGICLLKDTKPEMGAEVLVAPVVLSDRDEARVPEPFSYP</sequence>
<dbReference type="InterPro" id="IPR011989">
    <property type="entry name" value="ARM-like"/>
</dbReference>
<gene>
    <name evidence="8" type="ORF">LPMP_281840</name>
</gene>
<dbReference type="InterPro" id="IPR016024">
    <property type="entry name" value="ARM-type_fold"/>
</dbReference>
<dbReference type="InterPro" id="IPR048570">
    <property type="entry name" value="PSMD1_RPN2_N"/>
</dbReference>
<evidence type="ECO:0000259" key="7">
    <source>
        <dbReference type="Pfam" id="PF21505"/>
    </source>
</evidence>
<name>A0A088RUJ0_LEIPA</name>
<dbReference type="FunFam" id="1.25.10.10:FF:000017">
    <property type="entry name" value="26S proteasome non-ATPase regulatory subunit 1"/>
    <property type="match status" value="1"/>
</dbReference>
<comment type="similarity">
    <text evidence="1 4">Belongs to the proteasome subunit S1 family.</text>
</comment>
<dbReference type="Proteomes" id="UP000063063">
    <property type="component" value="Chromosome 28"/>
</dbReference>
<evidence type="ECO:0000256" key="5">
    <source>
        <dbReference type="SAM" id="MobiDB-lite"/>
    </source>
</evidence>
<keyword evidence="3 4" id="KW-0647">Proteasome</keyword>
<dbReference type="SUPFAM" id="SSF48371">
    <property type="entry name" value="ARM repeat"/>
    <property type="match status" value="1"/>
</dbReference>
<dbReference type="OrthoDB" id="261572at2759"/>
<evidence type="ECO:0000313" key="9">
    <source>
        <dbReference type="Proteomes" id="UP000063063"/>
    </source>
</evidence>
<evidence type="ECO:0000256" key="4">
    <source>
        <dbReference type="PIRNR" id="PIRNR015947"/>
    </source>
</evidence>
<evidence type="ECO:0000259" key="6">
    <source>
        <dbReference type="Pfam" id="PF18004"/>
    </source>
</evidence>
<dbReference type="KEGG" id="lpan:LPMP_281840"/>
<dbReference type="GO" id="GO:0043161">
    <property type="term" value="P:proteasome-mediated ubiquitin-dependent protein catabolic process"/>
    <property type="evidence" value="ECO:0007669"/>
    <property type="project" value="TreeGrafter"/>
</dbReference>
<keyword evidence="9" id="KW-1185">Reference proteome</keyword>
<dbReference type="Pfam" id="PF18004">
    <property type="entry name" value="RPN2_C"/>
    <property type="match status" value="1"/>
</dbReference>
<dbReference type="GeneID" id="22576629"/>
<feature type="domain" description="26S proteasome regulatory subunit RPN2 C-terminal" evidence="6">
    <location>
        <begin position="810"/>
        <end position="970"/>
    </location>
</feature>
<evidence type="ECO:0000313" key="8">
    <source>
        <dbReference type="EMBL" id="AIN99817.1"/>
    </source>
</evidence>
<evidence type="ECO:0000256" key="3">
    <source>
        <dbReference type="ARBA" id="ARBA00022942"/>
    </source>
</evidence>
<dbReference type="PIRSF" id="PIRSF015947">
    <property type="entry name" value="26S_Psome_Rpn2"/>
    <property type="match status" value="1"/>
</dbReference>
<dbReference type="PANTHER" id="PTHR10943">
    <property type="entry name" value="26S PROTEASOME NON-ATPASE REGULATORY SUBUNIT"/>
    <property type="match status" value="1"/>
</dbReference>
<dbReference type="GO" id="GO:0005634">
    <property type="term" value="C:nucleus"/>
    <property type="evidence" value="ECO:0007669"/>
    <property type="project" value="TreeGrafter"/>
</dbReference>
<dbReference type="VEuPathDB" id="TriTrypDB:LPMP_281840"/>
<dbReference type="InterPro" id="IPR040623">
    <property type="entry name" value="RPN2_C"/>
</dbReference>
<feature type="compositionally biased region" description="Basic and acidic residues" evidence="5">
    <location>
        <begin position="899"/>
        <end position="908"/>
    </location>
</feature>
<protein>
    <submittedName>
        <fullName evidence="8">Proteasome regulatory non-ATP-ase subunit 2, putative</fullName>
    </submittedName>
</protein>
<feature type="region of interest" description="Disordered" evidence="5">
    <location>
        <begin position="859"/>
        <end position="920"/>
    </location>
</feature>